<accession>A0A0F9GXB6</accession>
<dbReference type="EMBL" id="LAZR01018712">
    <property type="protein sequence ID" value="KKL95291.1"/>
    <property type="molecule type" value="Genomic_DNA"/>
</dbReference>
<gene>
    <name evidence="1" type="ORF">LCGC14_1856090</name>
</gene>
<evidence type="ECO:0000313" key="1">
    <source>
        <dbReference type="EMBL" id="KKL95291.1"/>
    </source>
</evidence>
<name>A0A0F9GXB6_9ZZZZ</name>
<dbReference type="AlphaFoldDB" id="A0A0F9GXB6"/>
<organism evidence="1">
    <name type="scientific">marine sediment metagenome</name>
    <dbReference type="NCBI Taxonomy" id="412755"/>
    <lineage>
        <taxon>unclassified sequences</taxon>
        <taxon>metagenomes</taxon>
        <taxon>ecological metagenomes</taxon>
    </lineage>
</organism>
<sequence length="61" mass="6750">MTDEQLLRDGLTALQKMSTSFKALLAQVIAERGADLKPESQADVARAHTIIAKLEERLLNE</sequence>
<reference evidence="1" key="1">
    <citation type="journal article" date="2015" name="Nature">
        <title>Complex archaea that bridge the gap between prokaryotes and eukaryotes.</title>
        <authorList>
            <person name="Spang A."/>
            <person name="Saw J.H."/>
            <person name="Jorgensen S.L."/>
            <person name="Zaremba-Niedzwiedzka K."/>
            <person name="Martijn J."/>
            <person name="Lind A.E."/>
            <person name="van Eijk R."/>
            <person name="Schleper C."/>
            <person name="Guy L."/>
            <person name="Ettema T.J."/>
        </authorList>
    </citation>
    <scope>NUCLEOTIDE SEQUENCE</scope>
</reference>
<proteinExistence type="predicted"/>
<protein>
    <submittedName>
        <fullName evidence="1">Uncharacterized protein</fullName>
    </submittedName>
</protein>
<comment type="caution">
    <text evidence="1">The sequence shown here is derived from an EMBL/GenBank/DDBJ whole genome shotgun (WGS) entry which is preliminary data.</text>
</comment>